<dbReference type="InterPro" id="IPR010699">
    <property type="entry name" value="DUF1275"/>
</dbReference>
<feature type="transmembrane region" description="Helical" evidence="1">
    <location>
        <begin position="140"/>
        <end position="163"/>
    </location>
</feature>
<evidence type="ECO:0000313" key="2">
    <source>
        <dbReference type="EMBL" id="MBC6498858.1"/>
    </source>
</evidence>
<keyword evidence="1" id="KW-1133">Transmembrane helix</keyword>
<feature type="transmembrane region" description="Helical" evidence="1">
    <location>
        <begin position="175"/>
        <end position="194"/>
    </location>
</feature>
<dbReference type="PANTHER" id="PTHR37314">
    <property type="entry name" value="SLR0142 PROTEIN"/>
    <property type="match status" value="1"/>
</dbReference>
<feature type="transmembrane region" description="Helical" evidence="1">
    <location>
        <begin position="200"/>
        <end position="216"/>
    </location>
</feature>
<reference evidence="2" key="1">
    <citation type="submission" date="2020-08" db="EMBL/GenBank/DDBJ databases">
        <title>Complete genome sequence of Weissella confusa strain FS54 provides insights into metabolic potential.</title>
        <authorList>
            <person name="Fhoula I."/>
            <person name="Najjari A."/>
            <person name="Lekired A."/>
            <person name="Bessrour-Aouam N."/>
            <person name="Jaballah S."/>
            <person name="Klibi N."/>
            <person name="Ouzari H.-I."/>
        </authorList>
    </citation>
    <scope>NUCLEOTIDE SEQUENCE</scope>
    <source>
        <strain evidence="2">FS54</strain>
    </source>
</reference>
<dbReference type="Proteomes" id="UP000650485">
    <property type="component" value="Unassembled WGS sequence"/>
</dbReference>
<dbReference type="EMBL" id="JACSZT010000007">
    <property type="protein sequence ID" value="MBC6498858.1"/>
    <property type="molecule type" value="Genomic_DNA"/>
</dbReference>
<evidence type="ECO:0000256" key="1">
    <source>
        <dbReference type="SAM" id="Phobius"/>
    </source>
</evidence>
<protein>
    <submittedName>
        <fullName evidence="2">DUF1275 domain-containing protein</fullName>
    </submittedName>
</protein>
<dbReference type="AlphaFoldDB" id="A0A3R6B2W7"/>
<name>A0A3R6B2W7_WEICO</name>
<organism evidence="2 3">
    <name type="scientific">Weissella confusa</name>
    <name type="common">Lactobacillus confusus</name>
    <dbReference type="NCBI Taxonomy" id="1583"/>
    <lineage>
        <taxon>Bacteria</taxon>
        <taxon>Bacillati</taxon>
        <taxon>Bacillota</taxon>
        <taxon>Bacilli</taxon>
        <taxon>Lactobacillales</taxon>
        <taxon>Lactobacillaceae</taxon>
        <taxon>Weissella</taxon>
    </lineage>
</organism>
<sequence>MAEQNFPYKESLRVGMLLAGTAGYIDSYTFAFHDNRFASFQSGNLLQLGINVASGKWHAASLFFWPVIAFFVGAILNQIIKKASFKNEVQWEERSVFIELLGVLFVAFLELARVNSLIVLSVLAIFMAMQADTFSKLRGMPYATVLSTGNLKTFGATLANGFLNHDKSQFIKTRNVGLVIASFLGAAIIAHFLGLMIGDYTLFGAPILLAFVWFFVRQDRLETK</sequence>
<keyword evidence="1" id="KW-0472">Membrane</keyword>
<dbReference type="RefSeq" id="WP_118704558.1">
    <property type="nucleotide sequence ID" value="NZ_CABJBN010000011.1"/>
</dbReference>
<evidence type="ECO:0000313" key="3">
    <source>
        <dbReference type="Proteomes" id="UP000650485"/>
    </source>
</evidence>
<comment type="caution">
    <text evidence="2">The sequence shown here is derived from an EMBL/GenBank/DDBJ whole genome shotgun (WGS) entry which is preliminary data.</text>
</comment>
<accession>A0A3R6B2W7</accession>
<feature type="transmembrane region" description="Helical" evidence="1">
    <location>
        <begin position="100"/>
        <end position="128"/>
    </location>
</feature>
<proteinExistence type="predicted"/>
<dbReference type="PANTHER" id="PTHR37314:SF4">
    <property type="entry name" value="UPF0700 TRANSMEMBRANE PROTEIN YOAK"/>
    <property type="match status" value="1"/>
</dbReference>
<feature type="transmembrane region" description="Helical" evidence="1">
    <location>
        <begin position="62"/>
        <end position="80"/>
    </location>
</feature>
<keyword evidence="1" id="KW-0812">Transmembrane</keyword>
<gene>
    <name evidence="2" type="ORF">H7R52_09235</name>
</gene>
<dbReference type="Pfam" id="PF06912">
    <property type="entry name" value="DUF1275"/>
    <property type="match status" value="1"/>
</dbReference>